<evidence type="ECO:0000313" key="4">
    <source>
        <dbReference type="Proteomes" id="UP000244722"/>
    </source>
</evidence>
<evidence type="ECO:0000313" key="3">
    <source>
        <dbReference type="EMBL" id="PUU74119.1"/>
    </source>
</evidence>
<feature type="transmembrane region" description="Helical" evidence="2">
    <location>
        <begin position="20"/>
        <end position="42"/>
    </location>
</feature>
<reference evidence="3 4" key="1">
    <citation type="submission" date="2017-04" db="EMBL/GenBank/DDBJ databases">
        <title>Draft genome sequence of Tuber borchii Vittad., a whitish edible truffle.</title>
        <authorList>
            <consortium name="DOE Joint Genome Institute"/>
            <person name="Murat C."/>
            <person name="Kuo A."/>
            <person name="Barry K.W."/>
            <person name="Clum A."/>
            <person name="Dockter R.B."/>
            <person name="Fauchery L."/>
            <person name="Iotti M."/>
            <person name="Kohler A."/>
            <person name="Labutti K."/>
            <person name="Lindquist E.A."/>
            <person name="Lipzen A."/>
            <person name="Ohm R.A."/>
            <person name="Wang M."/>
            <person name="Grigoriev I.V."/>
            <person name="Zambonelli A."/>
            <person name="Martin F.M."/>
        </authorList>
    </citation>
    <scope>NUCLEOTIDE SEQUENCE [LARGE SCALE GENOMIC DNA]</scope>
    <source>
        <strain evidence="3 4">Tbo3840</strain>
    </source>
</reference>
<keyword evidence="2" id="KW-1133">Transmembrane helix</keyword>
<keyword evidence="2" id="KW-0472">Membrane</keyword>
<name>A0A2T6ZF65_TUBBO</name>
<keyword evidence="2" id="KW-0812">Transmembrane</keyword>
<dbReference type="AlphaFoldDB" id="A0A2T6ZF65"/>
<organism evidence="3 4">
    <name type="scientific">Tuber borchii</name>
    <name type="common">White truffle</name>
    <dbReference type="NCBI Taxonomy" id="42251"/>
    <lineage>
        <taxon>Eukaryota</taxon>
        <taxon>Fungi</taxon>
        <taxon>Dikarya</taxon>
        <taxon>Ascomycota</taxon>
        <taxon>Pezizomycotina</taxon>
        <taxon>Pezizomycetes</taxon>
        <taxon>Pezizales</taxon>
        <taxon>Tuberaceae</taxon>
        <taxon>Tuber</taxon>
    </lineage>
</organism>
<proteinExistence type="predicted"/>
<evidence type="ECO:0000256" key="2">
    <source>
        <dbReference type="SAM" id="Phobius"/>
    </source>
</evidence>
<evidence type="ECO:0000256" key="1">
    <source>
        <dbReference type="SAM" id="MobiDB-lite"/>
    </source>
</evidence>
<gene>
    <name evidence="3" type="ORF">B9Z19DRAFT_1160242</name>
</gene>
<comment type="caution">
    <text evidence="3">The sequence shown here is derived from an EMBL/GenBank/DDBJ whole genome shotgun (WGS) entry which is preliminary data.</text>
</comment>
<sequence length="196" mass="21386">MPKIFIRAISIPGRALGWLLYYFFLSLALSTHALGLLGSAIMSAPHNVEELLRELFLLSRGWKGPEDDFLNLCSSAASWVDEDFPSRSSFSVSSTLPLSLHAGALSAYGELTADYGSDDESSAYEEHQDGRDFDDDVSDTSSSTYSEIPRDLYFNGAAAARWVLNAGSNASNASLEYELVSEDIYFDQSEAVLGIV</sequence>
<dbReference type="EMBL" id="NESQ01000322">
    <property type="protein sequence ID" value="PUU74119.1"/>
    <property type="molecule type" value="Genomic_DNA"/>
</dbReference>
<protein>
    <submittedName>
        <fullName evidence="3">Uncharacterized protein</fullName>
    </submittedName>
</protein>
<keyword evidence="4" id="KW-1185">Reference proteome</keyword>
<feature type="region of interest" description="Disordered" evidence="1">
    <location>
        <begin position="118"/>
        <end position="144"/>
    </location>
</feature>
<dbReference type="Proteomes" id="UP000244722">
    <property type="component" value="Unassembled WGS sequence"/>
</dbReference>
<accession>A0A2T6ZF65</accession>